<keyword evidence="2" id="KW-0378">Hydrolase</keyword>
<dbReference type="Gene3D" id="3.40.350.10">
    <property type="entry name" value="Creatinase/prolidase N-terminal domain"/>
    <property type="match status" value="1"/>
</dbReference>
<dbReference type="GO" id="GO:0046872">
    <property type="term" value="F:metal ion binding"/>
    <property type="evidence" value="ECO:0007669"/>
    <property type="project" value="UniProtKB-KW"/>
</dbReference>
<dbReference type="SUPFAM" id="SSF53092">
    <property type="entry name" value="Creatinase/prolidase N-terminal domain"/>
    <property type="match status" value="1"/>
</dbReference>
<evidence type="ECO:0000259" key="3">
    <source>
        <dbReference type="Pfam" id="PF00557"/>
    </source>
</evidence>
<dbReference type="InterPro" id="IPR000587">
    <property type="entry name" value="Creatinase_N"/>
</dbReference>
<dbReference type="CDD" id="cd01092">
    <property type="entry name" value="APP-like"/>
    <property type="match status" value="1"/>
</dbReference>
<dbReference type="Gene3D" id="3.90.230.10">
    <property type="entry name" value="Creatinase/methionine aminopeptidase superfamily"/>
    <property type="match status" value="1"/>
</dbReference>
<sequence length="320" mass="36192">LLLPREAEPIFLVPELYEEQIKQESPFQDIRIWKDGDDPTDLLRQMVVDLAVKEARVLVDDGMWAKFFLMLREALPKAKFALVSRVMVPLRMQKTPHEIHCFEQAGAIADEAFEEIIRSKIAGMTELTLATALEEAMKKRGAEKIAFETLVASGPNSALPHHRAGRRRIEPGDVVILDYGCRVQGYCSDITRTIVCKEASKEIQAVYEIVERAQEKAVQAIRPGVKAEEIDQAARQEITKADYGERFIHRTGHGIGLDVHEEPYIVEANHLELRQGMAFSVEPGIYLPGQFGIRIEDIVVVTQRRAQRMNRCTHTLQIVG</sequence>
<proteinExistence type="predicted"/>
<protein>
    <recommendedName>
        <fullName evidence="6">Peptidase M24 domain-containing protein</fullName>
    </recommendedName>
</protein>
<dbReference type="Pfam" id="PF00557">
    <property type="entry name" value="Peptidase_M24"/>
    <property type="match status" value="1"/>
</dbReference>
<evidence type="ECO:0008006" key="6">
    <source>
        <dbReference type="Google" id="ProtNLM"/>
    </source>
</evidence>
<evidence type="ECO:0000259" key="4">
    <source>
        <dbReference type="Pfam" id="PF01321"/>
    </source>
</evidence>
<dbReference type="Pfam" id="PF01321">
    <property type="entry name" value="Creatinase_N"/>
    <property type="match status" value="1"/>
</dbReference>
<dbReference type="AlphaFoldDB" id="A0A0F9ANV3"/>
<dbReference type="InterPro" id="IPR036005">
    <property type="entry name" value="Creatinase/aminopeptidase-like"/>
</dbReference>
<dbReference type="PANTHER" id="PTHR46112:SF3">
    <property type="entry name" value="AMINOPEPTIDASE YPDF"/>
    <property type="match status" value="1"/>
</dbReference>
<dbReference type="PRINTS" id="PR00599">
    <property type="entry name" value="MAPEPTIDASE"/>
</dbReference>
<dbReference type="InterPro" id="IPR001131">
    <property type="entry name" value="Peptidase_M24B_aminopep-P_CS"/>
</dbReference>
<evidence type="ECO:0000256" key="2">
    <source>
        <dbReference type="ARBA" id="ARBA00022801"/>
    </source>
</evidence>
<dbReference type="EMBL" id="LAZR01044984">
    <property type="protein sequence ID" value="KKL01009.1"/>
    <property type="molecule type" value="Genomic_DNA"/>
</dbReference>
<feature type="domain" description="Peptidase M24" evidence="3">
    <location>
        <begin position="101"/>
        <end position="303"/>
    </location>
</feature>
<reference evidence="5" key="1">
    <citation type="journal article" date="2015" name="Nature">
        <title>Complex archaea that bridge the gap between prokaryotes and eukaryotes.</title>
        <authorList>
            <person name="Spang A."/>
            <person name="Saw J.H."/>
            <person name="Jorgensen S.L."/>
            <person name="Zaremba-Niedzwiedzka K."/>
            <person name="Martijn J."/>
            <person name="Lind A.E."/>
            <person name="van Eijk R."/>
            <person name="Schleper C."/>
            <person name="Guy L."/>
            <person name="Ettema T.J."/>
        </authorList>
    </citation>
    <scope>NUCLEOTIDE SEQUENCE</scope>
</reference>
<gene>
    <name evidence="5" type="ORF">LCGC14_2627540</name>
</gene>
<dbReference type="PROSITE" id="PS00491">
    <property type="entry name" value="PROLINE_PEPTIDASE"/>
    <property type="match status" value="1"/>
</dbReference>
<feature type="domain" description="Creatinase N-terminal" evidence="4">
    <location>
        <begin position="3"/>
        <end position="92"/>
    </location>
</feature>
<dbReference type="GO" id="GO:0016787">
    <property type="term" value="F:hydrolase activity"/>
    <property type="evidence" value="ECO:0007669"/>
    <property type="project" value="UniProtKB-KW"/>
</dbReference>
<name>A0A0F9ANV3_9ZZZZ</name>
<evidence type="ECO:0000256" key="1">
    <source>
        <dbReference type="ARBA" id="ARBA00022723"/>
    </source>
</evidence>
<comment type="caution">
    <text evidence="5">The sequence shown here is derived from an EMBL/GenBank/DDBJ whole genome shotgun (WGS) entry which is preliminary data.</text>
</comment>
<feature type="non-terminal residue" evidence="5">
    <location>
        <position position="1"/>
    </location>
</feature>
<accession>A0A0F9ANV3</accession>
<dbReference type="InterPro" id="IPR000994">
    <property type="entry name" value="Pept_M24"/>
</dbReference>
<organism evidence="5">
    <name type="scientific">marine sediment metagenome</name>
    <dbReference type="NCBI Taxonomy" id="412755"/>
    <lineage>
        <taxon>unclassified sequences</taxon>
        <taxon>metagenomes</taxon>
        <taxon>ecological metagenomes</taxon>
    </lineage>
</organism>
<keyword evidence="1" id="KW-0479">Metal-binding</keyword>
<dbReference type="InterPro" id="IPR001714">
    <property type="entry name" value="Pept_M24_MAP"/>
</dbReference>
<dbReference type="InterPro" id="IPR029149">
    <property type="entry name" value="Creatin/AminoP/Spt16_N"/>
</dbReference>
<dbReference type="SUPFAM" id="SSF55920">
    <property type="entry name" value="Creatinase/aminopeptidase"/>
    <property type="match status" value="1"/>
</dbReference>
<dbReference type="InterPro" id="IPR050659">
    <property type="entry name" value="Peptidase_M24B"/>
</dbReference>
<evidence type="ECO:0000313" key="5">
    <source>
        <dbReference type="EMBL" id="KKL01009.1"/>
    </source>
</evidence>
<dbReference type="PANTHER" id="PTHR46112">
    <property type="entry name" value="AMINOPEPTIDASE"/>
    <property type="match status" value="1"/>
</dbReference>